<evidence type="ECO:0000313" key="7">
    <source>
        <dbReference type="EMBL" id="OLS64807.1"/>
    </source>
</evidence>
<dbReference type="Pfam" id="PF00179">
    <property type="entry name" value="UQ_con"/>
    <property type="match status" value="1"/>
</dbReference>
<evidence type="ECO:0000313" key="8">
    <source>
        <dbReference type="Proteomes" id="UP000186736"/>
    </source>
</evidence>
<accession>A0A1Q9RBN5</accession>
<dbReference type="RefSeq" id="WP_075801351.1">
    <property type="nucleotide sequence ID" value="NZ_MKZO01000002.1"/>
</dbReference>
<comment type="caution">
    <text evidence="7">The sequence shown here is derived from an EMBL/GenBank/DDBJ whole genome shotgun (WGS) entry which is preliminary data.</text>
</comment>
<dbReference type="PROSITE" id="PS50127">
    <property type="entry name" value="UBC_2"/>
    <property type="match status" value="1"/>
</dbReference>
<dbReference type="SUPFAM" id="SSF54495">
    <property type="entry name" value="UBC-like"/>
    <property type="match status" value="1"/>
</dbReference>
<dbReference type="Gene3D" id="3.10.110.10">
    <property type="entry name" value="Ubiquitin Conjugating Enzyme"/>
    <property type="match status" value="1"/>
</dbReference>
<evidence type="ECO:0000256" key="3">
    <source>
        <dbReference type="ARBA" id="ARBA00022741"/>
    </source>
</evidence>
<feature type="domain" description="UBC core" evidence="6">
    <location>
        <begin position="3"/>
        <end position="149"/>
    </location>
</feature>
<protein>
    <recommendedName>
        <fullName evidence="6">UBC core domain-containing protein</fullName>
    </recommendedName>
</protein>
<sequence>MEAALKRITRELQDISKDPPANCSAGPQGESLFHWKATMMGPMNTPYEGGVFFLDVQFPKDYPFKPLKLAFETRVWHPNIGENGEIGLEVLDENWSPALTLSKVLLSVQALLADPEPRGALNLEAAGEYQRVRAQFDKTAREWTRTFAM</sequence>
<organism evidence="7 8">
    <name type="scientific">Pseudomonas putida</name>
    <name type="common">Arthrobacter siderocapsulatus</name>
    <dbReference type="NCBI Taxonomy" id="303"/>
    <lineage>
        <taxon>Bacteria</taxon>
        <taxon>Pseudomonadati</taxon>
        <taxon>Pseudomonadota</taxon>
        <taxon>Gammaproteobacteria</taxon>
        <taxon>Pseudomonadales</taxon>
        <taxon>Pseudomonadaceae</taxon>
        <taxon>Pseudomonas</taxon>
    </lineage>
</organism>
<evidence type="ECO:0000256" key="5">
    <source>
        <dbReference type="ARBA" id="ARBA00022840"/>
    </source>
</evidence>
<dbReference type="InterPro" id="IPR000608">
    <property type="entry name" value="UBC"/>
</dbReference>
<evidence type="ECO:0000256" key="1">
    <source>
        <dbReference type="ARBA" id="ARBA00004906"/>
    </source>
</evidence>
<dbReference type="Proteomes" id="UP000186736">
    <property type="component" value="Unassembled WGS sequence"/>
</dbReference>
<evidence type="ECO:0000259" key="6">
    <source>
        <dbReference type="PROSITE" id="PS50127"/>
    </source>
</evidence>
<dbReference type="SMART" id="SM00212">
    <property type="entry name" value="UBCc"/>
    <property type="match status" value="1"/>
</dbReference>
<dbReference type="GO" id="GO:0005524">
    <property type="term" value="F:ATP binding"/>
    <property type="evidence" value="ECO:0007669"/>
    <property type="project" value="UniProtKB-KW"/>
</dbReference>
<dbReference type="FunFam" id="3.10.110.10:FF:000101">
    <property type="entry name" value="Ubiquitin-conjugating enzyme E2 D2"/>
    <property type="match status" value="1"/>
</dbReference>
<keyword evidence="4" id="KW-0833">Ubl conjugation pathway</keyword>
<dbReference type="PANTHER" id="PTHR24067">
    <property type="entry name" value="UBIQUITIN-CONJUGATING ENZYME E2"/>
    <property type="match status" value="1"/>
</dbReference>
<dbReference type="OrthoDB" id="6863268at2"/>
<gene>
    <name evidence="7" type="ORF">PSEMO_02300</name>
</gene>
<keyword evidence="3" id="KW-0547">Nucleotide-binding</keyword>
<keyword evidence="2" id="KW-0808">Transferase</keyword>
<dbReference type="GO" id="GO:0016740">
    <property type="term" value="F:transferase activity"/>
    <property type="evidence" value="ECO:0007669"/>
    <property type="project" value="UniProtKB-KW"/>
</dbReference>
<comment type="pathway">
    <text evidence="1">Protein modification; protein ubiquitination.</text>
</comment>
<reference evidence="7 8" key="1">
    <citation type="submission" date="2016-10" db="EMBL/GenBank/DDBJ databases">
        <title>Genome Sequence of Pseudomonas putida GM4FR.</title>
        <authorList>
            <person name="Poehlein A."/>
            <person name="Wemheuer F."/>
            <person name="Hollensteiner J."/>
            <person name="Wemheuer B."/>
        </authorList>
    </citation>
    <scope>NUCLEOTIDE SEQUENCE [LARGE SCALE GENOMIC DNA]</scope>
    <source>
        <strain evidence="7 8">GM4FR</strain>
    </source>
</reference>
<dbReference type="AlphaFoldDB" id="A0A1Q9RBN5"/>
<name>A0A1Q9RBN5_PSEPU</name>
<evidence type="ECO:0000256" key="2">
    <source>
        <dbReference type="ARBA" id="ARBA00022679"/>
    </source>
</evidence>
<dbReference type="EMBL" id="MKZO01000002">
    <property type="protein sequence ID" value="OLS64807.1"/>
    <property type="molecule type" value="Genomic_DNA"/>
</dbReference>
<keyword evidence="5" id="KW-0067">ATP-binding</keyword>
<proteinExistence type="predicted"/>
<dbReference type="InterPro" id="IPR050113">
    <property type="entry name" value="Ub_conjugating_enzyme"/>
</dbReference>
<dbReference type="InterPro" id="IPR016135">
    <property type="entry name" value="UBQ-conjugating_enzyme/RWD"/>
</dbReference>
<evidence type="ECO:0000256" key="4">
    <source>
        <dbReference type="ARBA" id="ARBA00022786"/>
    </source>
</evidence>